<dbReference type="AlphaFoldDB" id="D0MUA5"/>
<name>D0MUA5_PHYIT</name>
<dbReference type="GO" id="GO:0005634">
    <property type="term" value="C:nucleus"/>
    <property type="evidence" value="ECO:0007669"/>
    <property type="project" value="TreeGrafter"/>
</dbReference>
<dbReference type="VEuPathDB" id="FungiDB:PITG_01870"/>
<accession>D0MUA5</accession>
<dbReference type="GeneID" id="9469336"/>
<dbReference type="OMA" id="QLRYIRI"/>
<feature type="region of interest" description="Disordered" evidence="1">
    <location>
        <begin position="302"/>
        <end position="322"/>
    </location>
</feature>
<dbReference type="Proteomes" id="UP000006643">
    <property type="component" value="Unassembled WGS sequence"/>
</dbReference>
<dbReference type="HOGENOM" id="CLU_074953_0_0_1"/>
<dbReference type="PANTHER" id="PTHR24113:SF15">
    <property type="entry name" value="NACHT DOMAIN-CONTAINING PROTEIN"/>
    <property type="match status" value="1"/>
</dbReference>
<proteinExistence type="predicted"/>
<dbReference type="GO" id="GO:0005096">
    <property type="term" value="F:GTPase activator activity"/>
    <property type="evidence" value="ECO:0007669"/>
    <property type="project" value="InterPro"/>
</dbReference>
<dbReference type="SUPFAM" id="SSF52047">
    <property type="entry name" value="RNI-like"/>
    <property type="match status" value="1"/>
</dbReference>
<dbReference type="GO" id="GO:0005829">
    <property type="term" value="C:cytosol"/>
    <property type="evidence" value="ECO:0007669"/>
    <property type="project" value="TreeGrafter"/>
</dbReference>
<dbReference type="GO" id="GO:0006913">
    <property type="term" value="P:nucleocytoplasmic transport"/>
    <property type="evidence" value="ECO:0007669"/>
    <property type="project" value="TreeGrafter"/>
</dbReference>
<feature type="compositionally biased region" description="Basic residues" evidence="1">
    <location>
        <begin position="307"/>
        <end position="322"/>
    </location>
</feature>
<dbReference type="RefSeq" id="XP_002908469.1">
    <property type="nucleotide sequence ID" value="XM_002908423.1"/>
</dbReference>
<dbReference type="Gene3D" id="3.80.10.10">
    <property type="entry name" value="Ribonuclease Inhibitor"/>
    <property type="match status" value="2"/>
</dbReference>
<dbReference type="InParanoid" id="D0MUA5"/>
<dbReference type="Pfam" id="PF13516">
    <property type="entry name" value="LRR_6"/>
    <property type="match status" value="3"/>
</dbReference>
<dbReference type="GO" id="GO:0031267">
    <property type="term" value="F:small GTPase binding"/>
    <property type="evidence" value="ECO:0007669"/>
    <property type="project" value="TreeGrafter"/>
</dbReference>
<keyword evidence="3" id="KW-1185">Reference proteome</keyword>
<dbReference type="InterPro" id="IPR001611">
    <property type="entry name" value="Leu-rich_rpt"/>
</dbReference>
<dbReference type="KEGG" id="pif:PITG_01870"/>
<sequence length="322" mass="34206">MSKKAKPKPKAAVVDENLVTRQIVATNYGKACKAIGVLVNPHVNEIFRGKEEDGDLVNLILEGENVGTLGPGGVRFSSGPYTQLRYIRIWKQEIGNEGAAAIASLLQATSSVNVAYLELLDCGIGADGCKALADVLSLQKVPGLLTLNLDYNLEIGDAGVNVLIDGLFSNTTLKQLHLDYCNVGPNGCIKLAQLISLPACAIEVLSLNGNNVGGEGLHHLSLGLARSQRLVTLNLSDNGIRNNIEALAAFRDALVRSKALAHVDFTFNLIEPDGANVLLPALAPSFLVDASLPGEIFQQLNRARKAEGKKKGKKGGGKKKKK</sequence>
<dbReference type="PANTHER" id="PTHR24113">
    <property type="entry name" value="RAN GTPASE-ACTIVATING PROTEIN 1"/>
    <property type="match status" value="1"/>
</dbReference>
<dbReference type="GO" id="GO:0048471">
    <property type="term" value="C:perinuclear region of cytoplasm"/>
    <property type="evidence" value="ECO:0007669"/>
    <property type="project" value="TreeGrafter"/>
</dbReference>
<evidence type="ECO:0000313" key="3">
    <source>
        <dbReference type="Proteomes" id="UP000006643"/>
    </source>
</evidence>
<reference evidence="3" key="1">
    <citation type="journal article" date="2009" name="Nature">
        <title>Genome sequence and analysis of the Irish potato famine pathogen Phytophthora infestans.</title>
        <authorList>
            <consortium name="The Broad Institute Genome Sequencing Platform"/>
            <person name="Haas B.J."/>
            <person name="Kamoun S."/>
            <person name="Zody M.C."/>
            <person name="Jiang R.H."/>
            <person name="Handsaker R.E."/>
            <person name="Cano L.M."/>
            <person name="Grabherr M."/>
            <person name="Kodira C.D."/>
            <person name="Raffaele S."/>
            <person name="Torto-Alalibo T."/>
            <person name="Bozkurt T.O."/>
            <person name="Ah-Fong A.M."/>
            <person name="Alvarado L."/>
            <person name="Anderson V.L."/>
            <person name="Armstrong M.R."/>
            <person name="Avrova A."/>
            <person name="Baxter L."/>
            <person name="Beynon J."/>
            <person name="Boevink P.C."/>
            <person name="Bollmann S.R."/>
            <person name="Bos J.I."/>
            <person name="Bulone V."/>
            <person name="Cai G."/>
            <person name="Cakir C."/>
            <person name="Carrington J.C."/>
            <person name="Chawner M."/>
            <person name="Conti L."/>
            <person name="Costanzo S."/>
            <person name="Ewan R."/>
            <person name="Fahlgren N."/>
            <person name="Fischbach M.A."/>
            <person name="Fugelstad J."/>
            <person name="Gilroy E.M."/>
            <person name="Gnerre S."/>
            <person name="Green P.J."/>
            <person name="Grenville-Briggs L.J."/>
            <person name="Griffith J."/>
            <person name="Grunwald N.J."/>
            <person name="Horn K."/>
            <person name="Horner N.R."/>
            <person name="Hu C.H."/>
            <person name="Huitema E."/>
            <person name="Jeong D.H."/>
            <person name="Jones A.M."/>
            <person name="Jones J.D."/>
            <person name="Jones R.W."/>
            <person name="Karlsson E.K."/>
            <person name="Kunjeti S.G."/>
            <person name="Lamour K."/>
            <person name="Liu Z."/>
            <person name="Ma L."/>
            <person name="Maclean D."/>
            <person name="Chibucos M.C."/>
            <person name="McDonald H."/>
            <person name="McWalters J."/>
            <person name="Meijer H.J."/>
            <person name="Morgan W."/>
            <person name="Morris P.F."/>
            <person name="Munro C.A."/>
            <person name="O'Neill K."/>
            <person name="Ospina-Giraldo M."/>
            <person name="Pinzon A."/>
            <person name="Pritchard L."/>
            <person name="Ramsahoye B."/>
            <person name="Ren Q."/>
            <person name="Restrepo S."/>
            <person name="Roy S."/>
            <person name="Sadanandom A."/>
            <person name="Savidor A."/>
            <person name="Schornack S."/>
            <person name="Schwartz D.C."/>
            <person name="Schumann U.D."/>
            <person name="Schwessinger B."/>
            <person name="Seyer L."/>
            <person name="Sharpe T."/>
            <person name="Silvar C."/>
            <person name="Song J."/>
            <person name="Studholme D.J."/>
            <person name="Sykes S."/>
            <person name="Thines M."/>
            <person name="van de Vondervoort P.J."/>
            <person name="Phuntumart V."/>
            <person name="Wawra S."/>
            <person name="Weide R."/>
            <person name="Win J."/>
            <person name="Young C."/>
            <person name="Zhou S."/>
            <person name="Fry W."/>
            <person name="Meyers B.C."/>
            <person name="van West P."/>
            <person name="Ristaino J."/>
            <person name="Govers F."/>
            <person name="Birch P.R."/>
            <person name="Whisson S.C."/>
            <person name="Judelson H.S."/>
            <person name="Nusbaum C."/>
        </authorList>
    </citation>
    <scope>NUCLEOTIDE SEQUENCE [LARGE SCALE GENOMIC DNA]</scope>
    <source>
        <strain evidence="3">T30-4</strain>
    </source>
</reference>
<dbReference type="OrthoDB" id="341587at2759"/>
<dbReference type="eggNOG" id="KOG4308">
    <property type="taxonomic scope" value="Eukaryota"/>
</dbReference>
<evidence type="ECO:0000313" key="2">
    <source>
        <dbReference type="EMBL" id="EEY61552.1"/>
    </source>
</evidence>
<dbReference type="InterPro" id="IPR032675">
    <property type="entry name" value="LRR_dom_sf"/>
</dbReference>
<protein>
    <submittedName>
        <fullName evidence="2">Uncharacterized protein</fullName>
    </submittedName>
</protein>
<dbReference type="InterPro" id="IPR027038">
    <property type="entry name" value="RanGap"/>
</dbReference>
<dbReference type="EMBL" id="DS028119">
    <property type="protein sequence ID" value="EEY61552.1"/>
    <property type="molecule type" value="Genomic_DNA"/>
</dbReference>
<evidence type="ECO:0000256" key="1">
    <source>
        <dbReference type="SAM" id="MobiDB-lite"/>
    </source>
</evidence>
<organism evidence="2 3">
    <name type="scientific">Phytophthora infestans (strain T30-4)</name>
    <name type="common">Potato late blight agent</name>
    <dbReference type="NCBI Taxonomy" id="403677"/>
    <lineage>
        <taxon>Eukaryota</taxon>
        <taxon>Sar</taxon>
        <taxon>Stramenopiles</taxon>
        <taxon>Oomycota</taxon>
        <taxon>Peronosporomycetes</taxon>
        <taxon>Peronosporales</taxon>
        <taxon>Peronosporaceae</taxon>
        <taxon>Phytophthora</taxon>
    </lineage>
</organism>
<gene>
    <name evidence="2" type="ORF">PITG_01870</name>
</gene>
<dbReference type="SMART" id="SM00368">
    <property type="entry name" value="LRR_RI"/>
    <property type="match status" value="6"/>
</dbReference>